<dbReference type="Pfam" id="PF03975">
    <property type="entry name" value="CheD"/>
    <property type="match status" value="1"/>
</dbReference>
<comment type="catalytic activity">
    <reaction evidence="3">
        <text>L-glutaminyl-[protein] + H2O = L-glutamyl-[protein] + NH4(+)</text>
        <dbReference type="Rhea" id="RHEA:16441"/>
        <dbReference type="Rhea" id="RHEA-COMP:10207"/>
        <dbReference type="Rhea" id="RHEA-COMP:10208"/>
        <dbReference type="ChEBI" id="CHEBI:15377"/>
        <dbReference type="ChEBI" id="CHEBI:28938"/>
        <dbReference type="ChEBI" id="CHEBI:29973"/>
        <dbReference type="ChEBI" id="CHEBI:30011"/>
        <dbReference type="EC" id="3.5.1.44"/>
    </reaction>
</comment>
<dbReference type="EC" id="3.5.1.44" evidence="3"/>
<gene>
    <name evidence="3" type="primary">cheD</name>
    <name evidence="5" type="ordered locus">Tlie_0116</name>
</gene>
<evidence type="ECO:0000256" key="3">
    <source>
        <dbReference type="HAMAP-Rule" id="MF_01440"/>
    </source>
</evidence>
<dbReference type="AlphaFoldDB" id="G7V5V7"/>
<evidence type="ECO:0000256" key="2">
    <source>
        <dbReference type="ARBA" id="ARBA00022801"/>
    </source>
</evidence>
<dbReference type="Gene3D" id="3.30.1330.200">
    <property type="match status" value="1"/>
</dbReference>
<reference evidence="6" key="1">
    <citation type="submission" date="2011-10" db="EMBL/GenBank/DDBJ databases">
        <title>The complete genome of chromosome of Thermovirga lienii DSM 17291.</title>
        <authorList>
            <consortium name="US DOE Joint Genome Institute (JGI-PGF)"/>
            <person name="Lucas S."/>
            <person name="Copeland A."/>
            <person name="Lapidus A."/>
            <person name="Glavina del Rio T."/>
            <person name="Dalin E."/>
            <person name="Tice H."/>
            <person name="Bruce D."/>
            <person name="Goodwin L."/>
            <person name="Pitluck S."/>
            <person name="Peters L."/>
            <person name="Mikhailova N."/>
            <person name="Saunders E."/>
            <person name="Kyrpides N."/>
            <person name="Mavromatis K."/>
            <person name="Ivanova N."/>
            <person name="Last F.I."/>
            <person name="Brettin T."/>
            <person name="Detter J.C."/>
            <person name="Han C."/>
            <person name="Larimer F."/>
            <person name="Land M."/>
            <person name="Hauser L."/>
            <person name="Markowitz V."/>
            <person name="Cheng J.-F."/>
            <person name="Hugenholtz P."/>
            <person name="Woyke T."/>
            <person name="Wu D."/>
            <person name="Spring S."/>
            <person name="Schroeder M."/>
            <person name="Brambilla E.-M."/>
            <person name="Klenk H.-P."/>
            <person name="Eisen J.A."/>
        </authorList>
    </citation>
    <scope>NUCLEOTIDE SEQUENCE [LARGE SCALE GENOMIC DNA]</scope>
    <source>
        <strain evidence="6">ATCC BAA-1197 / DSM 17291 / Cas60314</strain>
    </source>
</reference>
<reference evidence="5 6" key="2">
    <citation type="journal article" date="2012" name="Stand. Genomic Sci.">
        <title>Genome sequence of the moderately thermophilic, amino-acid-degrading and sulfur-reducing bacterium Thermovirga lienii type strain (Cas60314(T)).</title>
        <authorList>
            <person name="Goker M."/>
            <person name="Saunders E."/>
            <person name="Lapidus A."/>
            <person name="Nolan M."/>
            <person name="Lucas S."/>
            <person name="Hammon N."/>
            <person name="Deshpande S."/>
            <person name="Cheng J.F."/>
            <person name="Han C."/>
            <person name="Tapia R."/>
            <person name="Goodwin L.A."/>
            <person name="Pitluck S."/>
            <person name="Liolios K."/>
            <person name="Mavromatis K."/>
            <person name="Pagani I."/>
            <person name="Ivanova N."/>
            <person name="Mikhailova N."/>
            <person name="Pati A."/>
            <person name="Chen A."/>
            <person name="Palaniappan K."/>
            <person name="Land M."/>
            <person name="Chang Y.J."/>
            <person name="Jeffries C.D."/>
            <person name="Brambilla E.M."/>
            <person name="Rohde M."/>
            <person name="Spring S."/>
            <person name="Detter J.C."/>
            <person name="Woyke T."/>
            <person name="Bristow J."/>
            <person name="Eisen J.A."/>
            <person name="Markowitz V."/>
            <person name="Hugenholtz P."/>
            <person name="Kyrpides N.C."/>
            <person name="Klenk H.P."/>
        </authorList>
    </citation>
    <scope>NUCLEOTIDE SEQUENCE [LARGE SCALE GENOMIC DNA]</scope>
    <source>
        <strain evidence="6">ATCC BAA-1197 / DSM 17291 / Cas60314</strain>
    </source>
</reference>
<comment type="similarity">
    <text evidence="3">Belongs to the CheD family.</text>
</comment>
<accession>G7V5V7</accession>
<dbReference type="PANTHER" id="PTHR35147:SF1">
    <property type="entry name" value="CHEMORECEPTOR GLUTAMINE DEAMIDASE CHED-RELATED"/>
    <property type="match status" value="1"/>
</dbReference>
<dbReference type="CDD" id="cd16352">
    <property type="entry name" value="CheD"/>
    <property type="match status" value="1"/>
</dbReference>
<dbReference type="HAMAP" id="MF_01440">
    <property type="entry name" value="CheD"/>
    <property type="match status" value="1"/>
</dbReference>
<keyword evidence="2 3" id="KW-0378">Hydrolase</keyword>
<dbReference type="InterPro" id="IPR005659">
    <property type="entry name" value="Chemorcpt_Glu_NH3ase_CheD"/>
</dbReference>
<dbReference type="GO" id="GO:0050568">
    <property type="term" value="F:protein-glutamine glutaminase activity"/>
    <property type="evidence" value="ECO:0007669"/>
    <property type="project" value="UniProtKB-UniRule"/>
</dbReference>
<dbReference type="Proteomes" id="UP000005868">
    <property type="component" value="Chromosome"/>
</dbReference>
<proteinExistence type="inferred from homology"/>
<evidence type="ECO:0000256" key="1">
    <source>
        <dbReference type="ARBA" id="ARBA00022500"/>
    </source>
</evidence>
<dbReference type="eggNOG" id="COG1871">
    <property type="taxonomic scope" value="Bacteria"/>
</dbReference>
<sequence length="175" mass="18561">MNRVSIDKEVIQSSSMSISVGMGDIAVGKCPTILFSLGLGSCIGLVLYSPKDKIAAMAHIMLPESSSKPKEASEKPGKYADTAVPALIYELEQLGITTKSLKAKMAGGAKMFATSKAPAMAIGEKNIAKVMEMLDKFKIPIEGKDVGGNKGRSVRFYTETCTLEVKTIGSKPKAI</sequence>
<keyword evidence="1 3" id="KW-0145">Chemotaxis</keyword>
<dbReference type="KEGG" id="tli:Tlie_0116"/>
<keyword evidence="4" id="KW-1133">Transmembrane helix</keyword>
<dbReference type="EMBL" id="CP003096">
    <property type="protein sequence ID" value="AER65862.1"/>
    <property type="molecule type" value="Genomic_DNA"/>
</dbReference>
<comment type="function">
    <text evidence="3">Probably deamidates glutamine residues to glutamate on methyl-accepting chemotaxis receptors (MCPs), playing an important role in chemotaxis.</text>
</comment>
<dbReference type="PANTHER" id="PTHR35147">
    <property type="entry name" value="CHEMORECEPTOR GLUTAMINE DEAMIDASE CHED-RELATED"/>
    <property type="match status" value="1"/>
</dbReference>
<evidence type="ECO:0000313" key="5">
    <source>
        <dbReference type="EMBL" id="AER65862.1"/>
    </source>
</evidence>
<feature type="transmembrane region" description="Helical" evidence="4">
    <location>
        <begin position="25"/>
        <end position="48"/>
    </location>
</feature>
<keyword evidence="4" id="KW-0812">Transmembrane</keyword>
<keyword evidence="6" id="KW-1185">Reference proteome</keyword>
<name>G7V5V7_THELD</name>
<evidence type="ECO:0000256" key="4">
    <source>
        <dbReference type="SAM" id="Phobius"/>
    </source>
</evidence>
<dbReference type="InterPro" id="IPR038592">
    <property type="entry name" value="CheD-like_sf"/>
</dbReference>
<protein>
    <recommendedName>
        <fullName evidence="3">Probable chemoreceptor glutamine deamidase CheD</fullName>
        <ecNumber evidence="3">3.5.1.44</ecNumber>
    </recommendedName>
</protein>
<dbReference type="InterPro" id="IPR011324">
    <property type="entry name" value="Cytotoxic_necrot_fac-like_cat"/>
</dbReference>
<dbReference type="SUPFAM" id="SSF64438">
    <property type="entry name" value="CNF1/YfiH-like putative cysteine hydrolases"/>
    <property type="match status" value="1"/>
</dbReference>
<evidence type="ECO:0000313" key="6">
    <source>
        <dbReference type="Proteomes" id="UP000005868"/>
    </source>
</evidence>
<dbReference type="GO" id="GO:0006935">
    <property type="term" value="P:chemotaxis"/>
    <property type="evidence" value="ECO:0007669"/>
    <property type="project" value="UniProtKB-UniRule"/>
</dbReference>
<dbReference type="HOGENOM" id="CLU_087854_2_0_0"/>
<keyword evidence="4" id="KW-0472">Membrane</keyword>
<organism evidence="5 6">
    <name type="scientific">Thermovirga lienii (strain ATCC BAA-1197 / DSM 17291 / Cas60314)</name>
    <dbReference type="NCBI Taxonomy" id="580340"/>
    <lineage>
        <taxon>Bacteria</taxon>
        <taxon>Thermotogati</taxon>
        <taxon>Synergistota</taxon>
        <taxon>Synergistia</taxon>
        <taxon>Synergistales</taxon>
        <taxon>Thermovirgaceae</taxon>
        <taxon>Thermovirga</taxon>
    </lineage>
</organism>
<dbReference type="STRING" id="580340.Tlie_0116"/>